<keyword evidence="4 7" id="KW-0719">Serine esterase</keyword>
<dbReference type="GO" id="GO:0052689">
    <property type="term" value="F:carboxylic ester hydrolase activity"/>
    <property type="evidence" value="ECO:0007669"/>
    <property type="project" value="UniProtKB-KW"/>
</dbReference>
<keyword evidence="5 7" id="KW-0378">Hydrolase</keyword>
<dbReference type="KEGG" id="ago:AGOS_AEL156W"/>
<reference evidence="8 9" key="1">
    <citation type="journal article" date="2004" name="Science">
        <title>The Ashbya gossypii genome as a tool for mapping the ancient Saccharomyces cerevisiae genome.</title>
        <authorList>
            <person name="Dietrich F.S."/>
            <person name="Voegeli S."/>
            <person name="Brachat S."/>
            <person name="Lerch A."/>
            <person name="Gates K."/>
            <person name="Steiner S."/>
            <person name="Mohr C."/>
            <person name="Pohlmann R."/>
            <person name="Luedi P."/>
            <person name="Choi S."/>
            <person name="Wing R.A."/>
            <person name="Flavier A."/>
            <person name="Gaffney T.D."/>
            <person name="Philippsen P."/>
        </authorList>
    </citation>
    <scope>NUCLEOTIDE SEQUENCE [LARGE SCALE GENOMIC DNA]</scope>
    <source>
        <strain evidence="9">ATCC 10895 / CBS 109.51 / FGSC 9923 / NRRL Y-1056</strain>
    </source>
</reference>
<dbReference type="OrthoDB" id="420518at2759"/>
<evidence type="ECO:0000256" key="3">
    <source>
        <dbReference type="ARBA" id="ARBA00016774"/>
    </source>
</evidence>
<dbReference type="eggNOG" id="KOG3101">
    <property type="taxonomic scope" value="Eukaryota"/>
</dbReference>
<dbReference type="GO" id="GO:0046294">
    <property type="term" value="P:formaldehyde catabolic process"/>
    <property type="evidence" value="ECO:0007669"/>
    <property type="project" value="InterPro"/>
</dbReference>
<name>Q758A8_EREGS</name>
<sequence>MGFKVNAELRSCGGRLLKLSHVSDACKSTMDVNVYLPVQYYKKTERAIPTIYYLSGLTCTPQNASEKAFWQAQADKYGFAVVFPDTSPRGVEIPKDPEDSWDFGEGAGFYVNATMEPFARYYNMYDYIHNELPGLLAKHFSAGPQNAKVDFLENIGITGHSMGGFGALSGYLKNYRNAKWRFKSCSAFAPIVNPSVVPWGQKAFRGYLGEDKALWEQYDPCCLVKKVENAGHDTILIHVGTSDPFLEKHLKPELLAEAIKGTSWEGKVSINLVDGFDHSYYFVSTFVPEHAKYHAEKLGLV</sequence>
<dbReference type="RefSeq" id="NP_984705.1">
    <property type="nucleotide sequence ID" value="NM_210058.1"/>
</dbReference>
<organism evidence="8 9">
    <name type="scientific">Eremothecium gossypii (strain ATCC 10895 / CBS 109.51 / FGSC 9923 / NRRL Y-1056)</name>
    <name type="common">Yeast</name>
    <name type="synonym">Ashbya gossypii</name>
    <dbReference type="NCBI Taxonomy" id="284811"/>
    <lineage>
        <taxon>Eukaryota</taxon>
        <taxon>Fungi</taxon>
        <taxon>Dikarya</taxon>
        <taxon>Ascomycota</taxon>
        <taxon>Saccharomycotina</taxon>
        <taxon>Saccharomycetes</taxon>
        <taxon>Saccharomycetales</taxon>
        <taxon>Saccharomycetaceae</taxon>
        <taxon>Eremothecium</taxon>
    </lineage>
</organism>
<evidence type="ECO:0000256" key="5">
    <source>
        <dbReference type="ARBA" id="ARBA00022801"/>
    </source>
</evidence>
<comment type="catalytic activity">
    <reaction evidence="7">
        <text>S-formylglutathione + H2O = formate + glutathione + H(+)</text>
        <dbReference type="Rhea" id="RHEA:14961"/>
        <dbReference type="ChEBI" id="CHEBI:15377"/>
        <dbReference type="ChEBI" id="CHEBI:15378"/>
        <dbReference type="ChEBI" id="CHEBI:15740"/>
        <dbReference type="ChEBI" id="CHEBI:57688"/>
        <dbReference type="ChEBI" id="CHEBI:57925"/>
        <dbReference type="EC" id="3.1.2.12"/>
    </reaction>
</comment>
<reference evidence="9" key="2">
    <citation type="journal article" date="2013" name="G3 (Bethesda)">
        <title>Genomes of Ashbya fungi isolated from insects reveal four mating-type loci, numerous translocations, lack of transposons, and distinct gene duplications.</title>
        <authorList>
            <person name="Dietrich F.S."/>
            <person name="Voegeli S."/>
            <person name="Kuo S."/>
            <person name="Philippsen P."/>
        </authorList>
    </citation>
    <scope>GENOME REANNOTATION</scope>
    <source>
        <strain evidence="9">ATCC 10895 / CBS 109.51 / FGSC 9923 / NRRL Y-1056</strain>
    </source>
</reference>
<dbReference type="FunFam" id="3.40.50.1820:FF:000002">
    <property type="entry name" value="S-formylglutathione hydrolase"/>
    <property type="match status" value="1"/>
</dbReference>
<dbReference type="OMA" id="PSDCPWG"/>
<dbReference type="FunCoup" id="Q758A8">
    <property type="interactions" value="688"/>
</dbReference>
<dbReference type="PANTHER" id="PTHR10061">
    <property type="entry name" value="S-FORMYLGLUTATHIONE HYDROLASE"/>
    <property type="match status" value="1"/>
</dbReference>
<evidence type="ECO:0000313" key="8">
    <source>
        <dbReference type="EMBL" id="AAS52529.1"/>
    </source>
</evidence>
<comment type="subcellular location">
    <subcellularLocation>
        <location evidence="7">Cytoplasm</location>
    </subcellularLocation>
</comment>
<dbReference type="AlphaFoldDB" id="Q758A8"/>
<comment type="similarity">
    <text evidence="1 7">Belongs to the esterase D family.</text>
</comment>
<dbReference type="HOGENOM" id="CLU_056472_0_1_1"/>
<dbReference type="STRING" id="284811.Q758A8"/>
<evidence type="ECO:0000256" key="7">
    <source>
        <dbReference type="RuleBase" id="RU363068"/>
    </source>
</evidence>
<dbReference type="InParanoid" id="Q758A8"/>
<dbReference type="Gene3D" id="3.40.50.1820">
    <property type="entry name" value="alpha/beta hydrolase"/>
    <property type="match status" value="1"/>
</dbReference>
<dbReference type="Pfam" id="PF00756">
    <property type="entry name" value="Esterase"/>
    <property type="match status" value="1"/>
</dbReference>
<feature type="active site" description="Charge relay system" evidence="6">
    <location>
        <position position="243"/>
    </location>
</feature>
<protein>
    <recommendedName>
        <fullName evidence="3 7">S-formylglutathione hydrolase</fullName>
        <ecNumber evidence="2 7">3.1.2.12</ecNumber>
    </recommendedName>
</protein>
<proteinExistence type="inferred from homology"/>
<evidence type="ECO:0000313" key="9">
    <source>
        <dbReference type="Proteomes" id="UP000000591"/>
    </source>
</evidence>
<dbReference type="MEROPS" id="S09.A39"/>
<dbReference type="PANTHER" id="PTHR10061:SF0">
    <property type="entry name" value="S-FORMYLGLUTATHIONE HYDROLASE"/>
    <property type="match status" value="1"/>
</dbReference>
<dbReference type="SUPFAM" id="SSF53474">
    <property type="entry name" value="alpha/beta-Hydrolases"/>
    <property type="match status" value="1"/>
</dbReference>
<evidence type="ECO:0000256" key="2">
    <source>
        <dbReference type="ARBA" id="ARBA00012479"/>
    </source>
</evidence>
<dbReference type="InterPro" id="IPR000801">
    <property type="entry name" value="Esterase-like"/>
</dbReference>
<accession>Q758A8</accession>
<feature type="active site" description="Charge relay system" evidence="6">
    <location>
        <position position="278"/>
    </location>
</feature>
<dbReference type="InterPro" id="IPR029058">
    <property type="entry name" value="AB_hydrolase_fold"/>
</dbReference>
<evidence type="ECO:0000256" key="4">
    <source>
        <dbReference type="ARBA" id="ARBA00022487"/>
    </source>
</evidence>
<dbReference type="InterPro" id="IPR014186">
    <property type="entry name" value="S-formylglutathione_hydrol"/>
</dbReference>
<evidence type="ECO:0000256" key="6">
    <source>
        <dbReference type="PIRSR" id="PIRSR614186-1"/>
    </source>
</evidence>
<gene>
    <name evidence="8" type="ORF">AGOS_AEL156W</name>
</gene>
<dbReference type="GeneID" id="4620890"/>
<dbReference type="GO" id="GO:0018738">
    <property type="term" value="F:S-formylglutathione hydrolase activity"/>
    <property type="evidence" value="ECO:0000318"/>
    <property type="project" value="GO_Central"/>
</dbReference>
<dbReference type="NCBIfam" id="TIGR02821">
    <property type="entry name" value="fghA_ester_D"/>
    <property type="match status" value="1"/>
</dbReference>
<dbReference type="ESTHER" id="ashgo-q758a8">
    <property type="family name" value="A85-EsteraseD-FGH"/>
</dbReference>
<dbReference type="EMBL" id="AE016818">
    <property type="protein sequence ID" value="AAS52529.1"/>
    <property type="molecule type" value="Genomic_DNA"/>
</dbReference>
<dbReference type="GO" id="GO:0005829">
    <property type="term" value="C:cytosol"/>
    <property type="evidence" value="ECO:0000318"/>
    <property type="project" value="GO_Central"/>
</dbReference>
<keyword evidence="7" id="KW-0963">Cytoplasm</keyword>
<comment type="function">
    <text evidence="7">Serine hydrolase involved in the detoxification of formaldehyde.</text>
</comment>
<dbReference type="Proteomes" id="UP000000591">
    <property type="component" value="Chromosome V"/>
</dbReference>
<feature type="active site" description="Charge relay system" evidence="6">
    <location>
        <position position="161"/>
    </location>
</feature>
<dbReference type="EC" id="3.1.2.12" evidence="2 7"/>
<evidence type="ECO:0000256" key="1">
    <source>
        <dbReference type="ARBA" id="ARBA00005622"/>
    </source>
</evidence>
<keyword evidence="9" id="KW-1185">Reference proteome</keyword>